<comment type="caution">
    <text evidence="1">The sequence shown here is derived from an EMBL/GenBank/DDBJ whole genome shotgun (WGS) entry which is preliminary data.</text>
</comment>
<name>A0A0B2URD5_TOXCA</name>
<proteinExistence type="predicted"/>
<evidence type="ECO:0000313" key="2">
    <source>
        <dbReference type="Proteomes" id="UP000031036"/>
    </source>
</evidence>
<evidence type="ECO:0000313" key="1">
    <source>
        <dbReference type="EMBL" id="KHN73571.1"/>
    </source>
</evidence>
<sequence length="72" mass="7581">MPTTTIPVETAPISSVTTRTATEALLLSDNRAPEQPRAPHEHIHISANGILHAKTALHGVAERVPVGAAGHY</sequence>
<reference evidence="1 2" key="1">
    <citation type="submission" date="2014-11" db="EMBL/GenBank/DDBJ databases">
        <title>Genetic blueprint of the zoonotic pathogen Toxocara canis.</title>
        <authorList>
            <person name="Zhu X.-Q."/>
            <person name="Korhonen P.K."/>
            <person name="Cai H."/>
            <person name="Young N.D."/>
            <person name="Nejsum P."/>
            <person name="von Samson-Himmelstjerna G."/>
            <person name="Boag P.R."/>
            <person name="Tan P."/>
            <person name="Li Q."/>
            <person name="Min J."/>
            <person name="Yang Y."/>
            <person name="Wang X."/>
            <person name="Fang X."/>
            <person name="Hall R.S."/>
            <person name="Hofmann A."/>
            <person name="Sternberg P.W."/>
            <person name="Jex A.R."/>
            <person name="Gasser R.B."/>
        </authorList>
    </citation>
    <scope>NUCLEOTIDE SEQUENCE [LARGE SCALE GENOMIC DNA]</scope>
    <source>
        <strain evidence="1">PN_DK_2014</strain>
    </source>
</reference>
<accession>A0A0B2URD5</accession>
<protein>
    <submittedName>
        <fullName evidence="1">Uncharacterized protein</fullName>
    </submittedName>
</protein>
<organism evidence="1 2">
    <name type="scientific">Toxocara canis</name>
    <name type="common">Canine roundworm</name>
    <dbReference type="NCBI Taxonomy" id="6265"/>
    <lineage>
        <taxon>Eukaryota</taxon>
        <taxon>Metazoa</taxon>
        <taxon>Ecdysozoa</taxon>
        <taxon>Nematoda</taxon>
        <taxon>Chromadorea</taxon>
        <taxon>Rhabditida</taxon>
        <taxon>Spirurina</taxon>
        <taxon>Ascaridomorpha</taxon>
        <taxon>Ascaridoidea</taxon>
        <taxon>Toxocaridae</taxon>
        <taxon>Toxocara</taxon>
    </lineage>
</organism>
<dbReference type="Proteomes" id="UP000031036">
    <property type="component" value="Unassembled WGS sequence"/>
</dbReference>
<gene>
    <name evidence="1" type="ORF">Tcan_11059</name>
</gene>
<dbReference type="EMBL" id="JPKZ01003102">
    <property type="protein sequence ID" value="KHN73571.1"/>
    <property type="molecule type" value="Genomic_DNA"/>
</dbReference>
<keyword evidence="2" id="KW-1185">Reference proteome</keyword>
<dbReference type="AlphaFoldDB" id="A0A0B2URD5"/>